<dbReference type="Proteomes" id="UP000223913">
    <property type="component" value="Unassembled WGS sequence"/>
</dbReference>
<dbReference type="EMBL" id="PDUD01000042">
    <property type="protein sequence ID" value="PHN02304.1"/>
    <property type="molecule type" value="Genomic_DNA"/>
</dbReference>
<sequence>MSREKILRAIKENKPAVSPLPDPPSFPPITEEVLPYFMEMVEKSGGRVHLLEAGEHWEDLARQHYPDSARVLCRIPDSTLGNTELDQIQRLTDLHGLDLAILPALVGVAENAAVWLTEKEMGQRVVPFIAEHLILLLDRKNIVGNMHEAYGRIEIDEPGFGLFIAGPSKTADIEQSLVIGAQGPRTWLVLIV</sequence>
<dbReference type="AlphaFoldDB" id="A0A2D0N1A6"/>
<dbReference type="RefSeq" id="WP_099154332.1">
    <property type="nucleotide sequence ID" value="NZ_PDUD01000042.1"/>
</dbReference>
<keyword evidence="3" id="KW-1185">Reference proteome</keyword>
<protein>
    <submittedName>
        <fullName evidence="2">Lactate utilization protein B/C</fullName>
    </submittedName>
</protein>
<accession>A0A2D0N1A6</accession>
<dbReference type="SUPFAM" id="SSF100950">
    <property type="entry name" value="NagB/RpiA/CoA transferase-like"/>
    <property type="match status" value="1"/>
</dbReference>
<dbReference type="InterPro" id="IPR003741">
    <property type="entry name" value="LUD_dom"/>
</dbReference>
<evidence type="ECO:0000259" key="1">
    <source>
        <dbReference type="Pfam" id="PF02589"/>
    </source>
</evidence>
<dbReference type="PANTHER" id="PTHR43682">
    <property type="entry name" value="LACTATE UTILIZATION PROTEIN C"/>
    <property type="match status" value="1"/>
</dbReference>
<dbReference type="OrthoDB" id="9794157at2"/>
<evidence type="ECO:0000313" key="3">
    <source>
        <dbReference type="Proteomes" id="UP000223913"/>
    </source>
</evidence>
<comment type="caution">
    <text evidence="2">The sequence shown here is derived from an EMBL/GenBank/DDBJ whole genome shotgun (WGS) entry which is preliminary data.</text>
</comment>
<dbReference type="Pfam" id="PF02589">
    <property type="entry name" value="LUD_dom"/>
    <property type="match status" value="1"/>
</dbReference>
<dbReference type="InterPro" id="IPR037171">
    <property type="entry name" value="NagB/RpiA_transferase-like"/>
</dbReference>
<proteinExistence type="predicted"/>
<feature type="domain" description="LUD" evidence="1">
    <location>
        <begin position="91"/>
        <end position="192"/>
    </location>
</feature>
<dbReference type="InterPro" id="IPR024185">
    <property type="entry name" value="FTHF_cligase-like_sf"/>
</dbReference>
<evidence type="ECO:0000313" key="2">
    <source>
        <dbReference type="EMBL" id="PHN02304.1"/>
    </source>
</evidence>
<dbReference type="Gene3D" id="3.40.50.10420">
    <property type="entry name" value="NagB/RpiA/CoA transferase-like"/>
    <property type="match status" value="1"/>
</dbReference>
<organism evidence="2 3">
    <name type="scientific">Flavilitoribacter nigricans (strain ATCC 23147 / DSM 23189 / NBRC 102662 / NCIMB 1420 / SS-2)</name>
    <name type="common">Lewinella nigricans</name>
    <dbReference type="NCBI Taxonomy" id="1122177"/>
    <lineage>
        <taxon>Bacteria</taxon>
        <taxon>Pseudomonadati</taxon>
        <taxon>Bacteroidota</taxon>
        <taxon>Saprospiria</taxon>
        <taxon>Saprospirales</taxon>
        <taxon>Lewinellaceae</taxon>
        <taxon>Flavilitoribacter</taxon>
    </lineage>
</organism>
<dbReference type="PANTHER" id="PTHR43682:SF1">
    <property type="entry name" value="LACTATE UTILIZATION PROTEIN C"/>
    <property type="match status" value="1"/>
</dbReference>
<name>A0A2D0N1A6_FLAN2</name>
<gene>
    <name evidence="2" type="ORF">CRP01_32930</name>
</gene>
<reference evidence="2 3" key="1">
    <citation type="submission" date="2017-10" db="EMBL/GenBank/DDBJ databases">
        <title>The draft genome sequence of Lewinella nigricans NBRC 102662.</title>
        <authorList>
            <person name="Wang K."/>
        </authorList>
    </citation>
    <scope>NUCLEOTIDE SEQUENCE [LARGE SCALE GENOMIC DNA]</scope>
    <source>
        <strain evidence="2 3">NBRC 102662</strain>
    </source>
</reference>